<dbReference type="Pfam" id="PF14755">
    <property type="entry name" value="Nsp2_AV"/>
    <property type="match status" value="1"/>
</dbReference>
<evidence type="ECO:0000259" key="3">
    <source>
        <dbReference type="Pfam" id="PF14755"/>
    </source>
</evidence>
<dbReference type="AlphaFoldDB" id="A0A923N5Y7"/>
<evidence type="ECO:0000256" key="2">
    <source>
        <dbReference type="SAM" id="Phobius"/>
    </source>
</evidence>
<keyword evidence="2" id="KW-0812">Transmembrane</keyword>
<keyword evidence="2" id="KW-1133">Transmembrane helix</keyword>
<dbReference type="RefSeq" id="WP_187065519.1">
    <property type="nucleotide sequence ID" value="NZ_JACRVF010000001.1"/>
</dbReference>
<gene>
    <name evidence="4" type="ORF">H8S84_01555</name>
</gene>
<keyword evidence="2" id="KW-0472">Membrane</keyword>
<protein>
    <recommendedName>
        <fullName evidence="3">Nsp2 transmembrane domain-containing protein</fullName>
    </recommendedName>
</protein>
<feature type="transmembrane region" description="Helical" evidence="2">
    <location>
        <begin position="46"/>
        <end position="69"/>
    </location>
</feature>
<comment type="caution">
    <text evidence="4">The sequence shown here is derived from an EMBL/GenBank/DDBJ whole genome shotgun (WGS) entry which is preliminary data.</text>
</comment>
<organism evidence="4 5">
    <name type="scientific">Pontibacter cellulosilyticus</name>
    <dbReference type="NCBI Taxonomy" id="1720253"/>
    <lineage>
        <taxon>Bacteria</taxon>
        <taxon>Pseudomonadati</taxon>
        <taxon>Bacteroidota</taxon>
        <taxon>Cytophagia</taxon>
        <taxon>Cytophagales</taxon>
        <taxon>Hymenobacteraceae</taxon>
        <taxon>Pontibacter</taxon>
    </lineage>
</organism>
<dbReference type="Proteomes" id="UP000603640">
    <property type="component" value="Unassembled WGS sequence"/>
</dbReference>
<keyword evidence="5" id="KW-1185">Reference proteome</keyword>
<dbReference type="InterPro" id="IPR032786">
    <property type="entry name" value="NSP2_TM_arteriviridae"/>
</dbReference>
<sequence>MKEDFNFDKVGKRMPYKVPSDYFDKVTEQTLAEAERRKSASKKPSFTFWSTMAVAASLAILLTVGYFVYTGKTANDQIVAVTEQKSQQPHPETTEKSASVAAAAEPEAAPVRAPSEDQAMAATTQAPANASKTKPQQLAKVEKPETLDDVLANISDEELMLLAAVAETDLNVYEQTFE</sequence>
<evidence type="ECO:0000256" key="1">
    <source>
        <dbReference type="SAM" id="MobiDB-lite"/>
    </source>
</evidence>
<accession>A0A923N5Y7</accession>
<evidence type="ECO:0000313" key="5">
    <source>
        <dbReference type="Proteomes" id="UP000603640"/>
    </source>
</evidence>
<dbReference type="EMBL" id="JACRVF010000001">
    <property type="protein sequence ID" value="MBC5991517.1"/>
    <property type="molecule type" value="Genomic_DNA"/>
</dbReference>
<name>A0A923N5Y7_9BACT</name>
<evidence type="ECO:0000313" key="4">
    <source>
        <dbReference type="EMBL" id="MBC5991517.1"/>
    </source>
</evidence>
<feature type="domain" description="Nsp2 transmembrane" evidence="3">
    <location>
        <begin position="74"/>
        <end position="146"/>
    </location>
</feature>
<feature type="compositionally biased region" description="Low complexity" evidence="1">
    <location>
        <begin position="97"/>
        <end position="130"/>
    </location>
</feature>
<proteinExistence type="predicted"/>
<feature type="region of interest" description="Disordered" evidence="1">
    <location>
        <begin position="82"/>
        <end position="142"/>
    </location>
</feature>
<reference evidence="4" key="1">
    <citation type="submission" date="2020-08" db="EMBL/GenBank/DDBJ databases">
        <title>Pontibacter sp. SD6 16S ribosomal RNA gene Genome sequencing and assembly.</title>
        <authorList>
            <person name="Kang M."/>
        </authorList>
    </citation>
    <scope>NUCLEOTIDE SEQUENCE</scope>
    <source>
        <strain evidence="4">SD6</strain>
    </source>
</reference>